<evidence type="ECO:0000313" key="5">
    <source>
        <dbReference type="Proteomes" id="UP001489004"/>
    </source>
</evidence>
<dbReference type="InterPro" id="IPR008927">
    <property type="entry name" value="6-PGluconate_DH-like_C_sf"/>
</dbReference>
<evidence type="ECO:0000259" key="3">
    <source>
        <dbReference type="Pfam" id="PF14833"/>
    </source>
</evidence>
<dbReference type="AlphaFoldDB" id="A0AAW1QAR1"/>
<comment type="similarity">
    <text evidence="1">Belongs to the HIBADH-related family. NP60 subfamily.</text>
</comment>
<dbReference type="PANTHER" id="PTHR43580">
    <property type="entry name" value="OXIDOREDUCTASE GLYR1-RELATED"/>
    <property type="match status" value="1"/>
</dbReference>
<sequence>MASQDENYLTSHPKPGSTFVDCSTVYPTTTEENARKAQQASVYYLASPVFGRPDLAAAKKLVVVTAGTPDAKPKVKPYQEAMGRAVLDVGERPQLANVAKLTGNFCISSIIEMLGEAMTLADKNGLDRKHLVAIIDELFPSPIIHSYVTQMAADRFQPTPENPGFHVRLALKDLGHILRLGQKSGAPLPVAEIMMGHLKDQAAAGREEYDWAAIALSVRKAAGIKASEE</sequence>
<dbReference type="InterPro" id="IPR013328">
    <property type="entry name" value="6PGD_dom2"/>
</dbReference>
<evidence type="ECO:0008006" key="6">
    <source>
        <dbReference type="Google" id="ProtNLM"/>
    </source>
</evidence>
<accession>A0AAW1QAR1</accession>
<organism evidence="4 5">
    <name type="scientific">[Myrmecia] bisecta</name>
    <dbReference type="NCBI Taxonomy" id="41462"/>
    <lineage>
        <taxon>Eukaryota</taxon>
        <taxon>Viridiplantae</taxon>
        <taxon>Chlorophyta</taxon>
        <taxon>core chlorophytes</taxon>
        <taxon>Trebouxiophyceae</taxon>
        <taxon>Trebouxiales</taxon>
        <taxon>Trebouxiaceae</taxon>
        <taxon>Myrmecia</taxon>
    </lineage>
</organism>
<gene>
    <name evidence="4" type="ORF">WJX72_009542</name>
</gene>
<dbReference type="Gene3D" id="1.10.1040.10">
    <property type="entry name" value="N-(1-d-carboxylethyl)-l-norvaline Dehydrogenase, domain 2"/>
    <property type="match status" value="1"/>
</dbReference>
<proteinExistence type="inferred from homology"/>
<dbReference type="InterPro" id="IPR029154">
    <property type="entry name" value="HIBADH-like_NADP-bd"/>
</dbReference>
<evidence type="ECO:0000256" key="1">
    <source>
        <dbReference type="ARBA" id="ARBA00007598"/>
    </source>
</evidence>
<reference evidence="4 5" key="1">
    <citation type="journal article" date="2024" name="Nat. Commun.">
        <title>Phylogenomics reveals the evolutionary origins of lichenization in chlorophyte algae.</title>
        <authorList>
            <person name="Puginier C."/>
            <person name="Libourel C."/>
            <person name="Otte J."/>
            <person name="Skaloud P."/>
            <person name="Haon M."/>
            <person name="Grisel S."/>
            <person name="Petersen M."/>
            <person name="Berrin J.G."/>
            <person name="Delaux P.M."/>
            <person name="Dal Grande F."/>
            <person name="Keller J."/>
        </authorList>
    </citation>
    <scope>NUCLEOTIDE SEQUENCE [LARGE SCALE GENOMIC DNA]</scope>
    <source>
        <strain evidence="4 5">SAG 2043</strain>
    </source>
</reference>
<name>A0AAW1QAR1_9CHLO</name>
<comment type="caution">
    <text evidence="4">The sequence shown here is derived from an EMBL/GenBank/DDBJ whole genome shotgun (WGS) entry which is preliminary data.</text>
</comment>
<keyword evidence="5" id="KW-1185">Reference proteome</keyword>
<dbReference type="InterPro" id="IPR036291">
    <property type="entry name" value="NAD(P)-bd_dom_sf"/>
</dbReference>
<dbReference type="SUPFAM" id="SSF51735">
    <property type="entry name" value="NAD(P)-binding Rossmann-fold domains"/>
    <property type="match status" value="1"/>
</dbReference>
<dbReference type="Proteomes" id="UP001489004">
    <property type="component" value="Unassembled WGS sequence"/>
</dbReference>
<dbReference type="SUPFAM" id="SSF48179">
    <property type="entry name" value="6-phosphogluconate dehydrogenase C-terminal domain-like"/>
    <property type="match status" value="1"/>
</dbReference>
<feature type="domain" description="3-hydroxyisobutyrate dehydrogenase-like NAD-binding" evidence="3">
    <location>
        <begin position="97"/>
        <end position="214"/>
    </location>
</feature>
<dbReference type="Gene3D" id="3.40.50.720">
    <property type="entry name" value="NAD(P)-binding Rossmann-like Domain"/>
    <property type="match status" value="1"/>
</dbReference>
<dbReference type="Pfam" id="PF03446">
    <property type="entry name" value="NAD_binding_2"/>
    <property type="match status" value="1"/>
</dbReference>
<feature type="domain" description="6-phosphogluconate dehydrogenase NADP-binding" evidence="2">
    <location>
        <begin position="5"/>
        <end position="87"/>
    </location>
</feature>
<dbReference type="GO" id="GO:0050661">
    <property type="term" value="F:NADP binding"/>
    <property type="evidence" value="ECO:0007669"/>
    <property type="project" value="InterPro"/>
</dbReference>
<dbReference type="PANTHER" id="PTHR43580:SF8">
    <property type="entry name" value="6-PHOSPHOGLUCONATE DEHYDROGENASE NADP-BINDING DOMAIN-CONTAINING PROTEIN-RELATED"/>
    <property type="match status" value="1"/>
</dbReference>
<protein>
    <recommendedName>
        <fullName evidence="6">6-phosphogluconate dehydrogenase</fullName>
    </recommendedName>
</protein>
<dbReference type="InterPro" id="IPR051265">
    <property type="entry name" value="HIBADH-related_NP60_sf"/>
</dbReference>
<evidence type="ECO:0000259" key="2">
    <source>
        <dbReference type="Pfam" id="PF03446"/>
    </source>
</evidence>
<evidence type="ECO:0000313" key="4">
    <source>
        <dbReference type="EMBL" id="KAK9818248.1"/>
    </source>
</evidence>
<dbReference type="EMBL" id="JALJOR010000004">
    <property type="protein sequence ID" value="KAK9818248.1"/>
    <property type="molecule type" value="Genomic_DNA"/>
</dbReference>
<dbReference type="Pfam" id="PF14833">
    <property type="entry name" value="NAD_binding_11"/>
    <property type="match status" value="1"/>
</dbReference>
<dbReference type="InterPro" id="IPR006115">
    <property type="entry name" value="6PGDH_NADP-bd"/>
</dbReference>
<dbReference type="GO" id="GO:0051287">
    <property type="term" value="F:NAD binding"/>
    <property type="evidence" value="ECO:0007669"/>
    <property type="project" value="InterPro"/>
</dbReference>